<reference evidence="1 2" key="1">
    <citation type="submission" date="2019-01" db="EMBL/GenBank/DDBJ databases">
        <title>Geovibrio thiophilus DSM 11263, complete genome.</title>
        <authorList>
            <person name="Spring S."/>
            <person name="Bunk B."/>
            <person name="Sproer C."/>
        </authorList>
    </citation>
    <scope>NUCLEOTIDE SEQUENCE [LARGE SCALE GENOMIC DNA]</scope>
    <source>
        <strain evidence="1 2">DSM 11263</strain>
    </source>
</reference>
<dbReference type="AlphaFoldDB" id="A0A3R5V073"/>
<evidence type="ECO:0000313" key="2">
    <source>
        <dbReference type="Proteomes" id="UP000287502"/>
    </source>
</evidence>
<name>A0A3R5V073_9BACT</name>
<organism evidence="1 2">
    <name type="scientific">Geovibrio thiophilus</name>
    <dbReference type="NCBI Taxonomy" id="139438"/>
    <lineage>
        <taxon>Bacteria</taxon>
        <taxon>Pseudomonadati</taxon>
        <taxon>Deferribacterota</taxon>
        <taxon>Deferribacteres</taxon>
        <taxon>Deferribacterales</taxon>
        <taxon>Geovibrionaceae</taxon>
        <taxon>Geovibrio</taxon>
    </lineage>
</organism>
<dbReference type="OrthoDB" id="9815772at2"/>
<dbReference type="KEGG" id="gtl:EP073_03380"/>
<evidence type="ECO:0000313" key="1">
    <source>
        <dbReference type="EMBL" id="QAR32477.1"/>
    </source>
</evidence>
<keyword evidence="2" id="KW-1185">Reference proteome</keyword>
<dbReference type="RefSeq" id="WP_128465764.1">
    <property type="nucleotide sequence ID" value="NZ_CP035108.1"/>
</dbReference>
<protein>
    <recommendedName>
        <fullName evidence="3">YtkA-like domain-containing protein</fullName>
    </recommendedName>
</protein>
<gene>
    <name evidence="1" type="ORF">EP073_03380</name>
</gene>
<dbReference type="InterPro" id="IPR008620">
    <property type="entry name" value="FixH"/>
</dbReference>
<dbReference type="Pfam" id="PF05751">
    <property type="entry name" value="FixH"/>
    <property type="match status" value="1"/>
</dbReference>
<evidence type="ECO:0008006" key="3">
    <source>
        <dbReference type="Google" id="ProtNLM"/>
    </source>
</evidence>
<dbReference type="EMBL" id="CP035108">
    <property type="protein sequence ID" value="QAR32477.1"/>
    <property type="molecule type" value="Genomic_DNA"/>
</dbReference>
<proteinExistence type="predicted"/>
<sequence>MKVTLLIFLLALITIAPSVVVGKKLFDGRVEDNSYEKGLVYDDMRHTVMEKGLKLTVKKIEQTDKNVMLDFSLGGTCKPADIKAEIERPVGGRTLEVKPSESAEGYTASLPALEKGYHILKVSFAVDGKEVRLKKNFYIN</sequence>
<accession>A0A3R5V073</accession>
<dbReference type="Proteomes" id="UP000287502">
    <property type="component" value="Chromosome"/>
</dbReference>